<evidence type="ECO:0000313" key="2">
    <source>
        <dbReference type="EMBL" id="GLI91118.1"/>
    </source>
</evidence>
<reference evidence="2" key="1">
    <citation type="journal article" date="2023" name="Int. J. Syst. Evol. Microbiol.">
        <title>Methylocystis iwaonis sp. nov., a type II methane-oxidizing bacterium from surface soil of a rice paddy field in Japan, and emended description of the genus Methylocystis (ex Whittenbury et al. 1970) Bowman et al. 1993.</title>
        <authorList>
            <person name="Kaise H."/>
            <person name="Sawadogo J.B."/>
            <person name="Alam M.S."/>
            <person name="Ueno C."/>
            <person name="Dianou D."/>
            <person name="Shinjo R."/>
            <person name="Asakawa S."/>
        </authorList>
    </citation>
    <scope>NUCLEOTIDE SEQUENCE</scope>
    <source>
        <strain evidence="2">LMG27198</strain>
    </source>
</reference>
<gene>
    <name evidence="2" type="ORF">LMG27198_01100</name>
</gene>
<accession>A0A9W6LQ26</accession>
<proteinExistence type="predicted"/>
<comment type="caution">
    <text evidence="2">The sequence shown here is derived from an EMBL/GenBank/DDBJ whole genome shotgun (WGS) entry which is preliminary data.</text>
</comment>
<feature type="region of interest" description="Disordered" evidence="1">
    <location>
        <begin position="1"/>
        <end position="22"/>
    </location>
</feature>
<keyword evidence="3" id="KW-1185">Reference proteome</keyword>
<dbReference type="Proteomes" id="UP001144323">
    <property type="component" value="Unassembled WGS sequence"/>
</dbReference>
<evidence type="ECO:0000256" key="1">
    <source>
        <dbReference type="SAM" id="MobiDB-lite"/>
    </source>
</evidence>
<dbReference type="AlphaFoldDB" id="A0A9W6LQ26"/>
<evidence type="ECO:0000313" key="3">
    <source>
        <dbReference type="Proteomes" id="UP001144323"/>
    </source>
</evidence>
<name>A0A9W6LQ26_9HYPH</name>
<dbReference type="EMBL" id="BSEC01000001">
    <property type="protein sequence ID" value="GLI91118.1"/>
    <property type="molecule type" value="Genomic_DNA"/>
</dbReference>
<sequence length="84" mass="9160">MNIREGEWASPTRRSPRNGIKRPLLIIPAGTIGSSTMKPIMNPAHPKKIIDRRVLALIGLLLTNKIPSTTPNTNSGTLKGGKYM</sequence>
<protein>
    <submittedName>
        <fullName evidence="2">Uncharacterized protein</fullName>
    </submittedName>
</protein>
<organism evidence="2 3">
    <name type="scientific">Methylocystis echinoides</name>
    <dbReference type="NCBI Taxonomy" id="29468"/>
    <lineage>
        <taxon>Bacteria</taxon>
        <taxon>Pseudomonadati</taxon>
        <taxon>Pseudomonadota</taxon>
        <taxon>Alphaproteobacteria</taxon>
        <taxon>Hyphomicrobiales</taxon>
        <taxon>Methylocystaceae</taxon>
        <taxon>Methylocystis</taxon>
    </lineage>
</organism>